<gene>
    <name evidence="1" type="ORF">FK004_12600</name>
</gene>
<keyword evidence="2" id="KW-1185">Reference proteome</keyword>
<accession>A0A2S1LQR1</accession>
<name>A0A2S1LQR1_9FLAO</name>
<dbReference type="RefSeq" id="WP_108737541.1">
    <property type="nucleotide sequence ID" value="NZ_CP020919.1"/>
</dbReference>
<dbReference type="KEGG" id="fki:FK004_12600"/>
<organism evidence="1 2">
    <name type="scientific">Flavobacterium kingsejongi</name>
    <dbReference type="NCBI Taxonomy" id="1678728"/>
    <lineage>
        <taxon>Bacteria</taxon>
        <taxon>Pseudomonadati</taxon>
        <taxon>Bacteroidota</taxon>
        <taxon>Flavobacteriia</taxon>
        <taxon>Flavobacteriales</taxon>
        <taxon>Flavobacteriaceae</taxon>
        <taxon>Flavobacterium</taxon>
    </lineage>
</organism>
<protein>
    <submittedName>
        <fullName evidence="1">Uncharacterized protein</fullName>
    </submittedName>
</protein>
<proteinExistence type="predicted"/>
<dbReference type="OrthoDB" id="1258601at2"/>
<dbReference type="AlphaFoldDB" id="A0A2S1LQR1"/>
<evidence type="ECO:0000313" key="1">
    <source>
        <dbReference type="EMBL" id="AWG26002.1"/>
    </source>
</evidence>
<sequence>MNLDNTKKALNDFCKYVIQQSRTNLTKEKKTASGELYNSLGFDFNVSNNSFQLAFLMAPHGKFQDQGVSGTKKRFDTPYSYKDKMPPPSAFNQWVVRRNIAPRNEKGQFTSRKSLQFAIAKSIYENGIKPTKFFTTPFERAYQKLPDEIIEGFGLDFDNLLKYSLK</sequence>
<dbReference type="Proteomes" id="UP000244677">
    <property type="component" value="Chromosome"/>
</dbReference>
<evidence type="ECO:0000313" key="2">
    <source>
        <dbReference type="Proteomes" id="UP000244677"/>
    </source>
</evidence>
<reference evidence="1 2" key="1">
    <citation type="submission" date="2017-04" db="EMBL/GenBank/DDBJ databases">
        <title>Complete genome sequence of Flavobacterium kingsejong AJ004.</title>
        <authorList>
            <person name="Lee P.C."/>
        </authorList>
    </citation>
    <scope>NUCLEOTIDE SEQUENCE [LARGE SCALE GENOMIC DNA]</scope>
    <source>
        <strain evidence="1 2">AJ004</strain>
    </source>
</reference>
<dbReference type="EMBL" id="CP020919">
    <property type="protein sequence ID" value="AWG26002.1"/>
    <property type="molecule type" value="Genomic_DNA"/>
</dbReference>